<accession>A0A5B6WX62</accession>
<evidence type="ECO:0000313" key="1">
    <source>
        <dbReference type="EMBL" id="KAA3486078.1"/>
    </source>
</evidence>
<organism evidence="1 2">
    <name type="scientific">Gossypium australe</name>
    <dbReference type="NCBI Taxonomy" id="47621"/>
    <lineage>
        <taxon>Eukaryota</taxon>
        <taxon>Viridiplantae</taxon>
        <taxon>Streptophyta</taxon>
        <taxon>Embryophyta</taxon>
        <taxon>Tracheophyta</taxon>
        <taxon>Spermatophyta</taxon>
        <taxon>Magnoliopsida</taxon>
        <taxon>eudicotyledons</taxon>
        <taxon>Gunneridae</taxon>
        <taxon>Pentapetalae</taxon>
        <taxon>rosids</taxon>
        <taxon>malvids</taxon>
        <taxon>Malvales</taxon>
        <taxon>Malvaceae</taxon>
        <taxon>Malvoideae</taxon>
        <taxon>Gossypium</taxon>
    </lineage>
</organism>
<dbReference type="OrthoDB" id="1435641at2759"/>
<evidence type="ECO:0000313" key="2">
    <source>
        <dbReference type="Proteomes" id="UP000325315"/>
    </source>
</evidence>
<reference evidence="2" key="1">
    <citation type="journal article" date="2019" name="Plant Biotechnol. J.">
        <title>Genome sequencing of the Australian wild diploid species Gossypium australe highlights disease resistance and delayed gland morphogenesis.</title>
        <authorList>
            <person name="Cai Y."/>
            <person name="Cai X."/>
            <person name="Wang Q."/>
            <person name="Wang P."/>
            <person name="Zhang Y."/>
            <person name="Cai C."/>
            <person name="Xu Y."/>
            <person name="Wang K."/>
            <person name="Zhou Z."/>
            <person name="Wang C."/>
            <person name="Geng S."/>
            <person name="Li B."/>
            <person name="Dong Q."/>
            <person name="Hou Y."/>
            <person name="Wang H."/>
            <person name="Ai P."/>
            <person name="Liu Z."/>
            <person name="Yi F."/>
            <person name="Sun M."/>
            <person name="An G."/>
            <person name="Cheng J."/>
            <person name="Zhang Y."/>
            <person name="Shi Q."/>
            <person name="Xie Y."/>
            <person name="Shi X."/>
            <person name="Chang Y."/>
            <person name="Huang F."/>
            <person name="Chen Y."/>
            <person name="Hong S."/>
            <person name="Mi L."/>
            <person name="Sun Q."/>
            <person name="Zhang L."/>
            <person name="Zhou B."/>
            <person name="Peng R."/>
            <person name="Zhang X."/>
            <person name="Liu F."/>
        </authorList>
    </citation>
    <scope>NUCLEOTIDE SEQUENCE [LARGE SCALE GENOMIC DNA]</scope>
    <source>
        <strain evidence="2">cv. PA1801</strain>
    </source>
</reference>
<dbReference type="EMBL" id="SMMG02000001">
    <property type="protein sequence ID" value="KAA3486078.1"/>
    <property type="molecule type" value="Genomic_DNA"/>
</dbReference>
<protein>
    <submittedName>
        <fullName evidence="1">Retrovirus-related Pol polyprotein LINE-1</fullName>
    </submittedName>
</protein>
<dbReference type="AlphaFoldDB" id="A0A5B6WX62"/>
<gene>
    <name evidence="1" type="ORF">EPI10_030036</name>
</gene>
<name>A0A5B6WX62_9ROSI</name>
<proteinExistence type="predicted"/>
<comment type="caution">
    <text evidence="1">The sequence shown here is derived from an EMBL/GenBank/DDBJ whole genome shotgun (WGS) entry which is preliminary data.</text>
</comment>
<dbReference type="Proteomes" id="UP000325315">
    <property type="component" value="Unassembled WGS sequence"/>
</dbReference>
<keyword evidence="2" id="KW-1185">Reference proteome</keyword>
<sequence length="82" mass="9571">MKQLARSMRHEVKEGSWKPIKLARNRLSVSHMFFVDDLVLFAEAWKEQRMIIKRILDDFCQFGAPGVSLLQKDYEGDISISD</sequence>